<evidence type="ECO:0000256" key="1">
    <source>
        <dbReference type="SAM" id="MobiDB-lite"/>
    </source>
</evidence>
<comment type="caution">
    <text evidence="2">The sequence shown here is derived from an EMBL/GenBank/DDBJ whole genome shotgun (WGS) entry which is preliminary data.</text>
</comment>
<keyword evidence="4" id="KW-1185">Reference proteome</keyword>
<sequence>LDEKLWHSASVDSQALLELLRATPSDPSDPSDPAALWRRCARRLDVAEESELDAVGDELLSQWLKQNEEGTSEAGSSSLFPSSGISAPRRGDLLLTGAHAFAAGTQQFLHKAILIVLAVDGDEDSSEDTVHFGGDEDFDRWTCLSPGESHHDATPLGDSGLWWVRDAAEAWRTRRLSPCNMLFARGAVRLGSLELELWQRRGEMGLVRHWSPKLRDVLSACCSYEGPGARGVRLGLYGDHHGFGLWEVTGRLVLAGEVDPQLLRSVSPFMKVMIRQLQLSAELWVTGPFDTGPGVKLWGLHCFAGTKMPRLDRRIPKTNYEDEFPEDELPPEDELRRRIPRRREDELRRRIPRRRIAKTNSNSPNCPPKTNSHPKTDSEDEFPEDELPPEDEFPPEDELRRRIPRRRIAPRRRIPTRRRIPKTNSPKTNCPPKTNSPPKTNCEDEFPEDELPPEDEFPPEDELRRRIPRRRIAPRRRLFHQGWFFCVRVESIRPGTWQEPVEFREKCWASAMKTEKK</sequence>
<evidence type="ECO:0000313" key="3">
    <source>
        <dbReference type="EMBL" id="CAL1139545.1"/>
    </source>
</evidence>
<reference evidence="3" key="2">
    <citation type="submission" date="2024-04" db="EMBL/GenBank/DDBJ databases">
        <authorList>
            <person name="Chen Y."/>
            <person name="Shah S."/>
            <person name="Dougan E. K."/>
            <person name="Thang M."/>
            <person name="Chan C."/>
        </authorList>
    </citation>
    <scope>NUCLEOTIDE SEQUENCE [LARGE SCALE GENOMIC DNA]</scope>
</reference>
<feature type="compositionally biased region" description="Acidic residues" evidence="1">
    <location>
        <begin position="378"/>
        <end position="396"/>
    </location>
</feature>
<feature type="compositionally biased region" description="Basic residues" evidence="1">
    <location>
        <begin position="402"/>
        <end position="421"/>
    </location>
</feature>
<protein>
    <submittedName>
        <fullName evidence="2">Uncharacterized protein</fullName>
    </submittedName>
</protein>
<evidence type="ECO:0000313" key="4">
    <source>
        <dbReference type="Proteomes" id="UP001152797"/>
    </source>
</evidence>
<feature type="compositionally biased region" description="Acidic residues" evidence="1">
    <location>
        <begin position="443"/>
        <end position="460"/>
    </location>
</feature>
<dbReference type="EMBL" id="CAMXCT010001056">
    <property type="protein sequence ID" value="CAI3986170.1"/>
    <property type="molecule type" value="Genomic_DNA"/>
</dbReference>
<accession>A0A9P1C7I8</accession>
<proteinExistence type="predicted"/>
<organism evidence="2">
    <name type="scientific">Cladocopium goreaui</name>
    <dbReference type="NCBI Taxonomy" id="2562237"/>
    <lineage>
        <taxon>Eukaryota</taxon>
        <taxon>Sar</taxon>
        <taxon>Alveolata</taxon>
        <taxon>Dinophyceae</taxon>
        <taxon>Suessiales</taxon>
        <taxon>Symbiodiniaceae</taxon>
        <taxon>Cladocopium</taxon>
    </lineage>
</organism>
<dbReference type="AlphaFoldDB" id="A0A9P1C7I8"/>
<feature type="region of interest" description="Disordered" evidence="1">
    <location>
        <begin position="346"/>
        <end position="461"/>
    </location>
</feature>
<reference evidence="2" key="1">
    <citation type="submission" date="2022-10" db="EMBL/GenBank/DDBJ databases">
        <authorList>
            <person name="Chen Y."/>
            <person name="Dougan E. K."/>
            <person name="Chan C."/>
            <person name="Rhodes N."/>
            <person name="Thang M."/>
        </authorList>
    </citation>
    <scope>NUCLEOTIDE SEQUENCE</scope>
</reference>
<gene>
    <name evidence="2" type="ORF">C1SCF055_LOCUS13542</name>
</gene>
<evidence type="ECO:0000313" key="2">
    <source>
        <dbReference type="EMBL" id="CAI3986170.1"/>
    </source>
</evidence>
<feature type="compositionally biased region" description="Polar residues" evidence="1">
    <location>
        <begin position="422"/>
        <end position="439"/>
    </location>
</feature>
<dbReference type="EMBL" id="CAMXCT030001056">
    <property type="protein sequence ID" value="CAL4773482.1"/>
    <property type="molecule type" value="Genomic_DNA"/>
</dbReference>
<feature type="compositionally biased region" description="Polar residues" evidence="1">
    <location>
        <begin position="358"/>
        <end position="373"/>
    </location>
</feature>
<feature type="non-terminal residue" evidence="2">
    <location>
        <position position="517"/>
    </location>
</feature>
<name>A0A9P1C7I8_9DINO</name>
<dbReference type="Proteomes" id="UP001152797">
    <property type="component" value="Unassembled WGS sequence"/>
</dbReference>
<dbReference type="EMBL" id="CAMXCT020001056">
    <property type="protein sequence ID" value="CAL1139545.1"/>
    <property type="molecule type" value="Genomic_DNA"/>
</dbReference>